<gene>
    <name evidence="3" type="ORF">ERS852478_00953</name>
</gene>
<evidence type="ECO:0000259" key="2">
    <source>
        <dbReference type="PROSITE" id="PS50853"/>
    </source>
</evidence>
<dbReference type="RefSeq" id="WP_055060624.1">
    <property type="nucleotide sequence ID" value="NZ_BTHH01000004.1"/>
</dbReference>
<feature type="signal peptide" evidence="1">
    <location>
        <begin position="1"/>
        <end position="29"/>
    </location>
</feature>
<evidence type="ECO:0000256" key="1">
    <source>
        <dbReference type="SAM" id="SignalP"/>
    </source>
</evidence>
<evidence type="ECO:0000313" key="4">
    <source>
        <dbReference type="Proteomes" id="UP000095431"/>
    </source>
</evidence>
<name>A0A173ZGE5_9FIRM</name>
<dbReference type="Gene3D" id="2.60.40.10">
    <property type="entry name" value="Immunoglobulins"/>
    <property type="match status" value="2"/>
</dbReference>
<dbReference type="InterPro" id="IPR003961">
    <property type="entry name" value="FN3_dom"/>
</dbReference>
<dbReference type="InterPro" id="IPR036116">
    <property type="entry name" value="FN3_sf"/>
</dbReference>
<reference evidence="3 4" key="1">
    <citation type="submission" date="2015-09" db="EMBL/GenBank/DDBJ databases">
        <authorList>
            <consortium name="Pathogen Informatics"/>
        </authorList>
    </citation>
    <scope>NUCLEOTIDE SEQUENCE [LARGE SCALE GENOMIC DNA]</scope>
    <source>
        <strain evidence="3 4">2789STDY5834863</strain>
    </source>
</reference>
<dbReference type="EMBL" id="CYZN01000005">
    <property type="protein sequence ID" value="CUN74205.1"/>
    <property type="molecule type" value="Genomic_DNA"/>
</dbReference>
<dbReference type="Proteomes" id="UP000095431">
    <property type="component" value="Unassembled WGS sequence"/>
</dbReference>
<feature type="chain" id="PRO_5008016856" evidence="1">
    <location>
        <begin position="30"/>
        <end position="335"/>
    </location>
</feature>
<dbReference type="AlphaFoldDB" id="A0A173ZGE5"/>
<organism evidence="3 4">
    <name type="scientific">Blautia wexlerae</name>
    <dbReference type="NCBI Taxonomy" id="418240"/>
    <lineage>
        <taxon>Bacteria</taxon>
        <taxon>Bacillati</taxon>
        <taxon>Bacillota</taxon>
        <taxon>Clostridia</taxon>
        <taxon>Lachnospirales</taxon>
        <taxon>Lachnospiraceae</taxon>
        <taxon>Blautia</taxon>
    </lineage>
</organism>
<dbReference type="SUPFAM" id="SSF49265">
    <property type="entry name" value="Fibronectin type III"/>
    <property type="match status" value="2"/>
</dbReference>
<evidence type="ECO:0000313" key="3">
    <source>
        <dbReference type="EMBL" id="CUN74205.1"/>
    </source>
</evidence>
<protein>
    <submittedName>
        <fullName evidence="3">Fibronectin type III domain</fullName>
    </submittedName>
</protein>
<feature type="domain" description="Fibronectin type-III" evidence="2">
    <location>
        <begin position="68"/>
        <end position="157"/>
    </location>
</feature>
<keyword evidence="1" id="KW-0732">Signal</keyword>
<dbReference type="CDD" id="cd00063">
    <property type="entry name" value="FN3"/>
    <property type="match status" value="2"/>
</dbReference>
<dbReference type="PROSITE" id="PS50853">
    <property type="entry name" value="FN3"/>
    <property type="match status" value="1"/>
</dbReference>
<accession>A0A173ZGE5</accession>
<dbReference type="Pfam" id="PF00041">
    <property type="entry name" value="fn3"/>
    <property type="match status" value="1"/>
</dbReference>
<dbReference type="SMART" id="SM00060">
    <property type="entry name" value="FN3"/>
    <property type="match status" value="2"/>
</dbReference>
<sequence length="335" mass="36601">MKARSFKKFFVSIALSAVLTLSSASSVFAATAQLAPAEQSVEQAQSDDSDTPAIESSDAQNACASLTAQPGIRQTAASENSVTIQWNPVTNASKYAVNISPLSSSSYRFLGYIGNTRNKAKINKLKAGTAYVIKITALNSSGIAISSRTVGCTTLYSKVKIKSSYASTGRYTFNMQTVNPSNSITGYKVVYQSSAAHKLITKYFNTRYSFTIPISGNTFYQVKIYPYLVLGNKRYVSSTSTDRYISNVITLQKAGNTNSSMSVKWNRTAGADNYSIYIKYPGSSSFKKVKTTTSNFFTLTGMKKNTKYGIKVIANKKMKNKVWHSDSKAYNMSLV</sequence>
<dbReference type="InterPro" id="IPR013783">
    <property type="entry name" value="Ig-like_fold"/>
</dbReference>
<proteinExistence type="predicted"/>